<feature type="domain" description="AB hydrolase-1" evidence="6">
    <location>
        <begin position="135"/>
        <end position="471"/>
    </location>
</feature>
<dbReference type="InterPro" id="IPR051601">
    <property type="entry name" value="Serine_prot/Carboxylest_S33"/>
</dbReference>
<evidence type="ECO:0000259" key="6">
    <source>
        <dbReference type="Pfam" id="PF00561"/>
    </source>
</evidence>
<proteinExistence type="inferred from homology"/>
<name>A0ABN2Z374_9ACTN</name>
<dbReference type="Gene3D" id="3.40.50.1820">
    <property type="entry name" value="alpha/beta hydrolase"/>
    <property type="match status" value="1"/>
</dbReference>
<comment type="caution">
    <text evidence="7">The sequence shown here is derived from an EMBL/GenBank/DDBJ whole genome shotgun (WGS) entry which is preliminary data.</text>
</comment>
<dbReference type="InterPro" id="IPR000073">
    <property type="entry name" value="AB_hydrolase_1"/>
</dbReference>
<feature type="region of interest" description="Disordered" evidence="4">
    <location>
        <begin position="499"/>
        <end position="521"/>
    </location>
</feature>
<dbReference type="RefSeq" id="WP_344291806.1">
    <property type="nucleotide sequence ID" value="NZ_BAAAPF010000172.1"/>
</dbReference>
<dbReference type="PANTHER" id="PTHR43248">
    <property type="entry name" value="2-SUCCINYL-6-HYDROXY-2,4-CYCLOHEXADIENE-1-CARBOXYLATE SYNTHASE"/>
    <property type="match status" value="1"/>
</dbReference>
<comment type="similarity">
    <text evidence="1">Belongs to the peptidase S33 family.</text>
</comment>
<dbReference type="GO" id="GO:0016787">
    <property type="term" value="F:hydrolase activity"/>
    <property type="evidence" value="ECO:0007669"/>
    <property type="project" value="UniProtKB-KW"/>
</dbReference>
<dbReference type="EMBL" id="BAAAPF010000172">
    <property type="protein sequence ID" value="GAA2136072.1"/>
    <property type="molecule type" value="Genomic_DNA"/>
</dbReference>
<protein>
    <submittedName>
        <fullName evidence="7">Alpha/beta hydrolase</fullName>
    </submittedName>
</protein>
<keyword evidence="2 5" id="KW-0732">Signal</keyword>
<feature type="chain" id="PRO_5045862028" evidence="5">
    <location>
        <begin position="28"/>
        <end position="521"/>
    </location>
</feature>
<keyword evidence="3 7" id="KW-0378">Hydrolase</keyword>
<gene>
    <name evidence="7" type="ORF">GCM10009802_44840</name>
</gene>
<accession>A0ABN2Z374</accession>
<evidence type="ECO:0000313" key="8">
    <source>
        <dbReference type="Proteomes" id="UP001500443"/>
    </source>
</evidence>
<dbReference type="PANTHER" id="PTHR43248:SF29">
    <property type="entry name" value="TRIPEPTIDYL AMINOPEPTIDASE"/>
    <property type="match status" value="1"/>
</dbReference>
<dbReference type="Proteomes" id="UP001500443">
    <property type="component" value="Unassembled WGS sequence"/>
</dbReference>
<feature type="signal peptide" evidence="5">
    <location>
        <begin position="1"/>
        <end position="27"/>
    </location>
</feature>
<sequence>MTKKRISIAAAAATVLAGSLVALPARAPAAEAPAGSADPSAGGIAWSPCPEDDPVIGDRLKGLECGSLRVPLDHARPDGRQITLALTRARHTAPAADYQGVVLLNRGQWPGQFGRDLPTRFAKGTTGLPADVGAAYDWIGFDPRGVGASEPAVTCDPAYVWPGHAKADYVPRTVADERAWVRRARAYARSCGRKYRAELPHLTTRATARDLDLMRRALGQEQINYLGYDYGTYLGSVYATMYPDRVRRMVLDTVVRPSGGWYEGGLEQTETYEASARTFFGWIAAHDDVYGLGATADAVEENYYRGRDRLRAAPVNGDLGPSEYTDIFLIDLYRSSNWARHAAALSDWVVRGDPAGLLAHFRAPDFPGHNKQAMYSAIQCGDAPWPRHWKRWSADHHRQYRRGNTYMTWYVAWYNAPCAFWPVSASAPPQVGDDDVNVLLTHAENVAATPVGGAYDMHERFPNSRLVLERDGFNHEVALMANNNGCMNAYVSDYLRDGTRPPSAQGADASCAPAPLPDPAP</sequence>
<keyword evidence="8" id="KW-1185">Reference proteome</keyword>
<evidence type="ECO:0000256" key="4">
    <source>
        <dbReference type="SAM" id="MobiDB-lite"/>
    </source>
</evidence>
<dbReference type="SUPFAM" id="SSF53474">
    <property type="entry name" value="alpha/beta-Hydrolases"/>
    <property type="match status" value="1"/>
</dbReference>
<dbReference type="InterPro" id="IPR029058">
    <property type="entry name" value="AB_hydrolase_fold"/>
</dbReference>
<evidence type="ECO:0000256" key="1">
    <source>
        <dbReference type="ARBA" id="ARBA00010088"/>
    </source>
</evidence>
<evidence type="ECO:0000256" key="2">
    <source>
        <dbReference type="ARBA" id="ARBA00022729"/>
    </source>
</evidence>
<evidence type="ECO:0000313" key="7">
    <source>
        <dbReference type="EMBL" id="GAA2136072.1"/>
    </source>
</evidence>
<evidence type="ECO:0000256" key="5">
    <source>
        <dbReference type="SAM" id="SignalP"/>
    </source>
</evidence>
<dbReference type="Pfam" id="PF00561">
    <property type="entry name" value="Abhydrolase_1"/>
    <property type="match status" value="1"/>
</dbReference>
<organism evidence="7 8">
    <name type="scientific">Streptomyces synnematoformans</name>
    <dbReference type="NCBI Taxonomy" id="415721"/>
    <lineage>
        <taxon>Bacteria</taxon>
        <taxon>Bacillati</taxon>
        <taxon>Actinomycetota</taxon>
        <taxon>Actinomycetes</taxon>
        <taxon>Kitasatosporales</taxon>
        <taxon>Streptomycetaceae</taxon>
        <taxon>Streptomyces</taxon>
    </lineage>
</organism>
<evidence type="ECO:0000256" key="3">
    <source>
        <dbReference type="ARBA" id="ARBA00022801"/>
    </source>
</evidence>
<reference evidence="7 8" key="1">
    <citation type="journal article" date="2019" name="Int. J. Syst. Evol. Microbiol.">
        <title>The Global Catalogue of Microorganisms (GCM) 10K type strain sequencing project: providing services to taxonomists for standard genome sequencing and annotation.</title>
        <authorList>
            <consortium name="The Broad Institute Genomics Platform"/>
            <consortium name="The Broad Institute Genome Sequencing Center for Infectious Disease"/>
            <person name="Wu L."/>
            <person name="Ma J."/>
        </authorList>
    </citation>
    <scope>NUCLEOTIDE SEQUENCE [LARGE SCALE GENOMIC DNA]</scope>
    <source>
        <strain evidence="7 8">JCM 15481</strain>
    </source>
</reference>